<evidence type="ECO:0000313" key="13">
    <source>
        <dbReference type="Proteomes" id="UP000265515"/>
    </source>
</evidence>
<evidence type="ECO:0000256" key="1">
    <source>
        <dbReference type="ARBA" id="ARBA00004651"/>
    </source>
</evidence>
<keyword evidence="13" id="KW-1185">Reference proteome</keyword>
<protein>
    <recommendedName>
        <fullName evidence="11">Major facilitator superfamily (MFS) profile domain-containing protein</fullName>
    </recommendedName>
</protein>
<sequence>MPALDDSARDTDRRQRFAAADGLVGLEAGNVDPAGSAEEDFTVSMVPLLSAAGSVEISDTRAMTGTGTTGGGGGGGGGAGNGNGTIREVDDASFTLLATLLVALGPLSFGMALGYTSPTQAQIAEEFAMTTAQSSLFGALVNVGAMAGALVSGSLADAVGRRMALLWAAICQVLGWGLILTAQGLPALYAGRLILGAGVGVVSFAAPVYIVEISPSRLRGGLGAINQLAITVGITLVYFLGIFLTWRILAAVSIVPLVALLVGTLVVVPETPRWLALKGESEKMAGVMRRLRGNRYDISMEIAEIRAAVASSLSEPKTQLKDVFARGLVRPLVVGVGLSVLQQFCGINAVMFYSSSIFEAAGIRSPNVATLSVGVLQVVMTAVAVGLMDKLGRKVLLVVSASGLAMGNLGMAISFWLKDSLPAGSAAEWLVSPLAILSLLAFIAAFSLGMGAIPWIIMAEIFPVQVKGLAGSLATLMNWLSSFVVTLTFQSLLTWSHSGSFVLFAAECVFTVLFVLRIVPETKGRTLEQIQAAFKTS</sequence>
<dbReference type="InterPro" id="IPR005828">
    <property type="entry name" value="MFS_sugar_transport-like"/>
</dbReference>
<dbReference type="PANTHER" id="PTHR48021:SF1">
    <property type="entry name" value="GH07001P-RELATED"/>
    <property type="match status" value="1"/>
</dbReference>
<feature type="transmembrane region" description="Helical" evidence="10">
    <location>
        <begin position="94"/>
        <end position="115"/>
    </location>
</feature>
<keyword evidence="4 10" id="KW-0812">Transmembrane</keyword>
<keyword evidence="3" id="KW-1003">Cell membrane</keyword>
<feature type="domain" description="Major facilitator superfamily (MFS) profile" evidence="11">
    <location>
        <begin position="98"/>
        <end position="523"/>
    </location>
</feature>
<proteinExistence type="inferred from homology"/>
<evidence type="ECO:0000256" key="4">
    <source>
        <dbReference type="ARBA" id="ARBA00022692"/>
    </source>
</evidence>
<dbReference type="InterPro" id="IPR020846">
    <property type="entry name" value="MFS_dom"/>
</dbReference>
<dbReference type="GO" id="GO:0005886">
    <property type="term" value="C:plasma membrane"/>
    <property type="evidence" value="ECO:0007669"/>
    <property type="project" value="UniProtKB-SubCell"/>
</dbReference>
<dbReference type="OMA" id="KWTVIIG"/>
<dbReference type="OrthoDB" id="6612291at2759"/>
<evidence type="ECO:0000313" key="12">
    <source>
        <dbReference type="EMBL" id="GBG82205.1"/>
    </source>
</evidence>
<dbReference type="PROSITE" id="PS50850">
    <property type="entry name" value="MFS"/>
    <property type="match status" value="1"/>
</dbReference>
<evidence type="ECO:0000256" key="5">
    <source>
        <dbReference type="ARBA" id="ARBA00022989"/>
    </source>
</evidence>
<evidence type="ECO:0000256" key="9">
    <source>
        <dbReference type="SAM" id="MobiDB-lite"/>
    </source>
</evidence>
<evidence type="ECO:0000256" key="7">
    <source>
        <dbReference type="ARBA" id="ARBA00023180"/>
    </source>
</evidence>
<evidence type="ECO:0000256" key="8">
    <source>
        <dbReference type="RuleBase" id="RU003346"/>
    </source>
</evidence>
<dbReference type="PRINTS" id="PR00171">
    <property type="entry name" value="SUGRTRNSPORT"/>
</dbReference>
<feature type="transmembrane region" description="Helical" evidence="10">
    <location>
        <begin position="163"/>
        <end position="183"/>
    </location>
</feature>
<feature type="transmembrane region" description="Helical" evidence="10">
    <location>
        <begin position="501"/>
        <end position="519"/>
    </location>
</feature>
<evidence type="ECO:0000256" key="2">
    <source>
        <dbReference type="ARBA" id="ARBA00010992"/>
    </source>
</evidence>
<dbReference type="STRING" id="69332.A0A388LIZ2"/>
<dbReference type="PROSITE" id="PS00216">
    <property type="entry name" value="SUGAR_TRANSPORT_1"/>
    <property type="match status" value="1"/>
</dbReference>
<comment type="caution">
    <text evidence="12">The sequence shown here is derived from an EMBL/GenBank/DDBJ whole genome shotgun (WGS) entry which is preliminary data.</text>
</comment>
<accession>A0A388LIZ2</accession>
<comment type="subcellular location">
    <subcellularLocation>
        <location evidence="1">Cell membrane</location>
        <topology evidence="1">Multi-pass membrane protein</topology>
    </subcellularLocation>
</comment>
<reference evidence="12 13" key="1">
    <citation type="journal article" date="2018" name="Cell">
        <title>The Chara Genome: Secondary Complexity and Implications for Plant Terrestrialization.</title>
        <authorList>
            <person name="Nishiyama T."/>
            <person name="Sakayama H."/>
            <person name="Vries J.D."/>
            <person name="Buschmann H."/>
            <person name="Saint-Marcoux D."/>
            <person name="Ullrich K.K."/>
            <person name="Haas F.B."/>
            <person name="Vanderstraeten L."/>
            <person name="Becker D."/>
            <person name="Lang D."/>
            <person name="Vosolsobe S."/>
            <person name="Rombauts S."/>
            <person name="Wilhelmsson P.K.I."/>
            <person name="Janitza P."/>
            <person name="Kern R."/>
            <person name="Heyl A."/>
            <person name="Rumpler F."/>
            <person name="Villalobos L.I.A.C."/>
            <person name="Clay J.M."/>
            <person name="Skokan R."/>
            <person name="Toyoda A."/>
            <person name="Suzuki Y."/>
            <person name="Kagoshima H."/>
            <person name="Schijlen E."/>
            <person name="Tajeshwar N."/>
            <person name="Catarino B."/>
            <person name="Hetherington A.J."/>
            <person name="Saltykova A."/>
            <person name="Bonnot C."/>
            <person name="Breuninger H."/>
            <person name="Symeonidi A."/>
            <person name="Radhakrishnan G.V."/>
            <person name="Van Nieuwerburgh F."/>
            <person name="Deforce D."/>
            <person name="Chang C."/>
            <person name="Karol K.G."/>
            <person name="Hedrich R."/>
            <person name="Ulvskov P."/>
            <person name="Glockner G."/>
            <person name="Delwiche C.F."/>
            <person name="Petrasek J."/>
            <person name="Van de Peer Y."/>
            <person name="Friml J."/>
            <person name="Beilby M."/>
            <person name="Dolan L."/>
            <person name="Kohara Y."/>
            <person name="Sugano S."/>
            <person name="Fujiyama A."/>
            <person name="Delaux P.-M."/>
            <person name="Quint M."/>
            <person name="TheiBen G."/>
            <person name="Hagemann M."/>
            <person name="Harholt J."/>
            <person name="Dunand C."/>
            <person name="Zachgo S."/>
            <person name="Langdale J."/>
            <person name="Maumus F."/>
            <person name="Straeten D.V.D."/>
            <person name="Gould S.B."/>
            <person name="Rensing S.A."/>
        </authorList>
    </citation>
    <scope>NUCLEOTIDE SEQUENCE [LARGE SCALE GENOMIC DNA]</scope>
    <source>
        <strain evidence="12 13">S276</strain>
    </source>
</reference>
<dbReference type="InterPro" id="IPR050549">
    <property type="entry name" value="MFS_Trehalose_Transporter"/>
</dbReference>
<gene>
    <name evidence="12" type="ORF">CBR_g34488</name>
</gene>
<dbReference type="AlphaFoldDB" id="A0A388LIZ2"/>
<feature type="transmembrane region" description="Helical" evidence="10">
    <location>
        <begin position="368"/>
        <end position="388"/>
    </location>
</feature>
<dbReference type="GO" id="GO:0051119">
    <property type="term" value="F:sugar transmembrane transporter activity"/>
    <property type="evidence" value="ECO:0007669"/>
    <property type="project" value="InterPro"/>
</dbReference>
<evidence type="ECO:0000259" key="11">
    <source>
        <dbReference type="PROSITE" id="PS50850"/>
    </source>
</evidence>
<feature type="transmembrane region" description="Helical" evidence="10">
    <location>
        <begin position="189"/>
        <end position="211"/>
    </location>
</feature>
<organism evidence="12 13">
    <name type="scientific">Chara braunii</name>
    <name type="common">Braun's stonewort</name>
    <dbReference type="NCBI Taxonomy" id="69332"/>
    <lineage>
        <taxon>Eukaryota</taxon>
        <taxon>Viridiplantae</taxon>
        <taxon>Streptophyta</taxon>
        <taxon>Charophyceae</taxon>
        <taxon>Charales</taxon>
        <taxon>Characeae</taxon>
        <taxon>Chara</taxon>
    </lineage>
</organism>
<keyword evidence="6 10" id="KW-0472">Membrane</keyword>
<feature type="transmembrane region" description="Helical" evidence="10">
    <location>
        <begin position="223"/>
        <end position="242"/>
    </location>
</feature>
<feature type="compositionally biased region" description="Gly residues" evidence="9">
    <location>
        <begin position="67"/>
        <end position="83"/>
    </location>
</feature>
<evidence type="ECO:0000256" key="10">
    <source>
        <dbReference type="SAM" id="Phobius"/>
    </source>
</evidence>
<dbReference type="EMBL" id="BFEA01000399">
    <property type="protein sequence ID" value="GBG82205.1"/>
    <property type="molecule type" value="Genomic_DNA"/>
</dbReference>
<feature type="transmembrane region" description="Helical" evidence="10">
    <location>
        <begin position="248"/>
        <end position="268"/>
    </location>
</feature>
<dbReference type="CDD" id="cd17358">
    <property type="entry name" value="MFS_GLUT6_8_Class3_like"/>
    <property type="match status" value="1"/>
</dbReference>
<feature type="transmembrane region" description="Helical" evidence="10">
    <location>
        <begin position="332"/>
        <end position="353"/>
    </location>
</feature>
<dbReference type="Gramene" id="GBG82205">
    <property type="protein sequence ID" value="GBG82205"/>
    <property type="gene ID" value="CBR_g34488"/>
</dbReference>
<dbReference type="InterPro" id="IPR044775">
    <property type="entry name" value="MFS_ERD6/Tret1-like"/>
</dbReference>
<dbReference type="SUPFAM" id="SSF103473">
    <property type="entry name" value="MFS general substrate transporter"/>
    <property type="match status" value="1"/>
</dbReference>
<feature type="transmembrane region" description="Helical" evidence="10">
    <location>
        <begin position="135"/>
        <end position="156"/>
    </location>
</feature>
<keyword evidence="5 10" id="KW-1133">Transmembrane helix</keyword>
<dbReference type="Proteomes" id="UP000265515">
    <property type="component" value="Unassembled WGS sequence"/>
</dbReference>
<feature type="transmembrane region" description="Helical" evidence="10">
    <location>
        <begin position="395"/>
        <end position="417"/>
    </location>
</feature>
<dbReference type="InterPro" id="IPR005829">
    <property type="entry name" value="Sugar_transporter_CS"/>
</dbReference>
<evidence type="ECO:0000256" key="6">
    <source>
        <dbReference type="ARBA" id="ARBA00023136"/>
    </source>
</evidence>
<dbReference type="InterPro" id="IPR036259">
    <property type="entry name" value="MFS_trans_sf"/>
</dbReference>
<dbReference type="PROSITE" id="PS00217">
    <property type="entry name" value="SUGAR_TRANSPORT_2"/>
    <property type="match status" value="1"/>
</dbReference>
<name>A0A388LIZ2_CHABU</name>
<feature type="transmembrane region" description="Helical" evidence="10">
    <location>
        <begin position="429"/>
        <end position="457"/>
    </location>
</feature>
<dbReference type="PANTHER" id="PTHR48021">
    <property type="match status" value="1"/>
</dbReference>
<dbReference type="Gene3D" id="1.20.1250.20">
    <property type="entry name" value="MFS general substrate transporter like domains"/>
    <property type="match status" value="1"/>
</dbReference>
<evidence type="ECO:0000256" key="3">
    <source>
        <dbReference type="ARBA" id="ARBA00022475"/>
    </source>
</evidence>
<dbReference type="NCBIfam" id="TIGR00879">
    <property type="entry name" value="SP"/>
    <property type="match status" value="1"/>
</dbReference>
<feature type="transmembrane region" description="Helical" evidence="10">
    <location>
        <begin position="469"/>
        <end position="489"/>
    </location>
</feature>
<dbReference type="FunFam" id="1.20.1250.20:FF:000055">
    <property type="entry name" value="Facilitated trehalose transporter Tret1-2 homolog"/>
    <property type="match status" value="1"/>
</dbReference>
<dbReference type="InterPro" id="IPR003663">
    <property type="entry name" value="Sugar/inositol_transpt"/>
</dbReference>
<keyword evidence="7" id="KW-0325">Glycoprotein</keyword>
<comment type="similarity">
    <text evidence="2 8">Belongs to the major facilitator superfamily. Sugar transporter (TC 2.A.1.1) family.</text>
</comment>
<keyword evidence="8" id="KW-0813">Transport</keyword>
<dbReference type="Pfam" id="PF00083">
    <property type="entry name" value="Sugar_tr"/>
    <property type="match status" value="1"/>
</dbReference>
<feature type="region of interest" description="Disordered" evidence="9">
    <location>
        <begin position="59"/>
        <end position="84"/>
    </location>
</feature>